<protein>
    <recommendedName>
        <fullName evidence="5">Telomeric single stranded DNA binding POT1/Cdc13 domain-containing protein</fullName>
    </recommendedName>
</protein>
<evidence type="ECO:0000256" key="4">
    <source>
        <dbReference type="ARBA" id="ARBA00023125"/>
    </source>
</evidence>
<proteinExistence type="predicted"/>
<comment type="subcellular location">
    <subcellularLocation>
        <location evidence="1">Chromosome</location>
        <location evidence="1">Telomere</location>
    </subcellularLocation>
</comment>
<name>A0A151ZIG9_TIELA</name>
<dbReference type="FunCoup" id="A0A151ZIG9">
    <property type="interactions" value="46"/>
</dbReference>
<keyword evidence="3" id="KW-0779">Telomere</keyword>
<evidence type="ECO:0000313" key="7">
    <source>
        <dbReference type="Proteomes" id="UP000076078"/>
    </source>
</evidence>
<dbReference type="InterPro" id="IPR028389">
    <property type="entry name" value="POT1"/>
</dbReference>
<dbReference type="PANTHER" id="PTHR14513:SF0">
    <property type="entry name" value="PROTECTION OF TELOMERES PROTEIN 1"/>
    <property type="match status" value="1"/>
</dbReference>
<dbReference type="Gene3D" id="2.40.50.140">
    <property type="entry name" value="Nucleic acid-binding proteins"/>
    <property type="match status" value="2"/>
</dbReference>
<comment type="caution">
    <text evidence="6">The sequence shown here is derived from an EMBL/GenBank/DDBJ whole genome shotgun (WGS) entry which is preliminary data.</text>
</comment>
<keyword evidence="7" id="KW-1185">Reference proteome</keyword>
<dbReference type="InterPro" id="IPR011564">
    <property type="entry name" value="Telomer_end-bd_POT1/Cdc13"/>
</dbReference>
<dbReference type="InParanoid" id="A0A151ZIG9"/>
<reference evidence="6 7" key="1">
    <citation type="submission" date="2015-12" db="EMBL/GenBank/DDBJ databases">
        <title>Dictyostelia acquired genes for synthesis and detection of signals that induce cell-type specialization by lateral gene transfer from prokaryotes.</title>
        <authorList>
            <person name="Gloeckner G."/>
            <person name="Schaap P."/>
        </authorList>
    </citation>
    <scope>NUCLEOTIDE SEQUENCE [LARGE SCALE GENOMIC DNA]</scope>
    <source>
        <strain evidence="6 7">TK</strain>
    </source>
</reference>
<evidence type="ECO:0000256" key="1">
    <source>
        <dbReference type="ARBA" id="ARBA00004574"/>
    </source>
</evidence>
<dbReference type="CDD" id="cd03524">
    <property type="entry name" value="RPA2_OBF_family"/>
    <property type="match status" value="1"/>
</dbReference>
<dbReference type="GO" id="GO:0010521">
    <property type="term" value="F:telomerase inhibitor activity"/>
    <property type="evidence" value="ECO:0007669"/>
    <property type="project" value="TreeGrafter"/>
</dbReference>
<dbReference type="OMA" id="HIPMNIM"/>
<evidence type="ECO:0000256" key="3">
    <source>
        <dbReference type="ARBA" id="ARBA00022895"/>
    </source>
</evidence>
<evidence type="ECO:0000256" key="2">
    <source>
        <dbReference type="ARBA" id="ARBA00022454"/>
    </source>
</evidence>
<dbReference type="SUPFAM" id="SSF50249">
    <property type="entry name" value="Nucleic acid-binding proteins"/>
    <property type="match status" value="2"/>
</dbReference>
<gene>
    <name evidence="6" type="ORF">DLAC_05094</name>
</gene>
<dbReference type="AlphaFoldDB" id="A0A151ZIG9"/>
<dbReference type="GO" id="GO:0032210">
    <property type="term" value="P:regulation of telomere maintenance via telomerase"/>
    <property type="evidence" value="ECO:0007669"/>
    <property type="project" value="TreeGrafter"/>
</dbReference>
<dbReference type="InterPro" id="IPR012340">
    <property type="entry name" value="NA-bd_OB-fold"/>
</dbReference>
<dbReference type="OrthoDB" id="2186770at2759"/>
<dbReference type="STRING" id="361077.A0A151ZIG9"/>
<dbReference type="GO" id="GO:0000783">
    <property type="term" value="C:nuclear telomere cap complex"/>
    <property type="evidence" value="ECO:0007669"/>
    <property type="project" value="TreeGrafter"/>
</dbReference>
<organism evidence="6 7">
    <name type="scientific">Tieghemostelium lacteum</name>
    <name type="common">Slime mold</name>
    <name type="synonym">Dictyostelium lacteum</name>
    <dbReference type="NCBI Taxonomy" id="361077"/>
    <lineage>
        <taxon>Eukaryota</taxon>
        <taxon>Amoebozoa</taxon>
        <taxon>Evosea</taxon>
        <taxon>Eumycetozoa</taxon>
        <taxon>Dictyostelia</taxon>
        <taxon>Dictyosteliales</taxon>
        <taxon>Raperosteliaceae</taxon>
        <taxon>Tieghemostelium</taxon>
    </lineage>
</organism>
<dbReference type="SMART" id="SM00976">
    <property type="entry name" value="Telo_bind"/>
    <property type="match status" value="1"/>
</dbReference>
<accession>A0A151ZIG9</accession>
<keyword evidence="2" id="KW-0158">Chromosome</keyword>
<dbReference type="Proteomes" id="UP000076078">
    <property type="component" value="Unassembled WGS sequence"/>
</dbReference>
<feature type="domain" description="Telomeric single stranded DNA binding POT1/Cdc13" evidence="5">
    <location>
        <begin position="7"/>
        <end position="138"/>
    </location>
</feature>
<keyword evidence="4" id="KW-0238">DNA-binding</keyword>
<evidence type="ECO:0000259" key="5">
    <source>
        <dbReference type="SMART" id="SM00976"/>
    </source>
</evidence>
<dbReference type="GO" id="GO:0098505">
    <property type="term" value="F:G-rich strand telomeric DNA binding"/>
    <property type="evidence" value="ECO:0007669"/>
    <property type="project" value="TreeGrafter"/>
</dbReference>
<evidence type="ECO:0000313" key="6">
    <source>
        <dbReference type="EMBL" id="KYQ93707.1"/>
    </source>
</evidence>
<dbReference type="EMBL" id="LODT01000025">
    <property type="protein sequence ID" value="KYQ93707.1"/>
    <property type="molecule type" value="Genomic_DNA"/>
</dbReference>
<dbReference type="GO" id="GO:0016233">
    <property type="term" value="P:telomere capping"/>
    <property type="evidence" value="ECO:0007669"/>
    <property type="project" value="TreeGrafter"/>
</dbReference>
<dbReference type="PANTHER" id="PTHR14513">
    <property type="entry name" value="PROTECTION OF TELOMERES 1"/>
    <property type="match status" value="1"/>
</dbReference>
<sequence length="525" mass="60147">MNNQIIYRKIKNITQTGTLYSIYCVVVRASEIKKSKEDYFITLKVTDETLETETLGINLFFKDDHYIEFIKPGTIIRFHDLKITKTGDHKLGTANLDAINSTKIVIQNDANEPISLRGNLNFNSNDEAAFQQLRQFYERLLESGLDNYAHPEQRNTNNNNSNVFNASNAAQHFNPDLAKNSFKNSNNAFINRIGDLVVGCYATLTCQIVSIKPIFGPPKRLSVGLWDGTGHGQAAYEDKLGMVIYATAFEQKTIDIFENFKKGDWLYIERIYCKQYQNVLELKFQFTTKIQKLENDNIMVLKLKDDYGKAIDNYNGPNTSEPSSIIDPKENFKTISDKSMKNNRGRQLTRTEYSGLQPVSTIQDVIASRQCPNKYLISGVLKQHFPLNVQDFTQILCKRCDRATPTNTIYNLDSGPKLVDLPICKYCQSNDVSYIYLAKFIVADETGEIELILHYDAPLFFQIPPLNFYLKDSTLELQRLQEKISNLKLSNMSNELCIVSYYQNTNLPSPDTIRYQIVDTLMTDY</sequence>
<dbReference type="Pfam" id="PF02765">
    <property type="entry name" value="POT1"/>
    <property type="match status" value="1"/>
</dbReference>